<evidence type="ECO:0000259" key="3">
    <source>
        <dbReference type="Pfam" id="PF13349"/>
    </source>
</evidence>
<dbReference type="EMBL" id="JAHBAY010000007">
    <property type="protein sequence ID" value="MBT0770740.1"/>
    <property type="molecule type" value="Genomic_DNA"/>
</dbReference>
<dbReference type="Pfam" id="PF13349">
    <property type="entry name" value="DUF4097"/>
    <property type="match status" value="1"/>
</dbReference>
<evidence type="ECO:0000313" key="5">
    <source>
        <dbReference type="Proteomes" id="UP001197247"/>
    </source>
</evidence>
<evidence type="ECO:0000313" key="4">
    <source>
        <dbReference type="EMBL" id="MBT0770740.1"/>
    </source>
</evidence>
<comment type="caution">
    <text evidence="4">The sequence shown here is derived from an EMBL/GenBank/DDBJ whole genome shotgun (WGS) entry which is preliminary data.</text>
</comment>
<keyword evidence="2" id="KW-0472">Membrane</keyword>
<reference evidence="4 5" key="1">
    <citation type="submission" date="2021-05" db="EMBL/GenBank/DDBJ databases">
        <title>Kineosporia and Streptomyces sp. nov. two new marine actinobacteria isolated from Coral.</title>
        <authorList>
            <person name="Buangrab K."/>
            <person name="Sutthacheep M."/>
            <person name="Yeemin T."/>
            <person name="Harunari E."/>
            <person name="Igarashi Y."/>
            <person name="Kanchanasin P."/>
            <person name="Tanasupawat S."/>
            <person name="Phongsopitanun W."/>
        </authorList>
    </citation>
    <scope>NUCLEOTIDE SEQUENCE [LARGE SCALE GENOMIC DNA]</scope>
    <source>
        <strain evidence="4 5">J2-2</strain>
    </source>
</reference>
<name>A0ABS5TI66_9ACTN</name>
<proteinExistence type="predicted"/>
<feature type="transmembrane region" description="Helical" evidence="2">
    <location>
        <begin position="25"/>
        <end position="49"/>
    </location>
</feature>
<dbReference type="InterPro" id="IPR025164">
    <property type="entry name" value="Toastrack_DUF4097"/>
</dbReference>
<feature type="region of interest" description="Disordered" evidence="1">
    <location>
        <begin position="1"/>
        <end position="21"/>
    </location>
</feature>
<feature type="domain" description="DUF4097" evidence="3">
    <location>
        <begin position="141"/>
        <end position="269"/>
    </location>
</feature>
<dbReference type="RefSeq" id="WP_214157042.1">
    <property type="nucleotide sequence ID" value="NZ_JAHBAY010000007.1"/>
</dbReference>
<evidence type="ECO:0000256" key="1">
    <source>
        <dbReference type="SAM" id="MobiDB-lite"/>
    </source>
</evidence>
<keyword evidence="5" id="KW-1185">Reference proteome</keyword>
<keyword evidence="2" id="KW-0812">Transmembrane</keyword>
<evidence type="ECO:0000256" key="2">
    <source>
        <dbReference type="SAM" id="Phobius"/>
    </source>
</evidence>
<accession>A0ABS5TI66</accession>
<keyword evidence="2" id="KW-1133">Transmembrane helix</keyword>
<sequence>MTTQTPEFPAVPAPPRPRHPGRRRAVRLVTGGVAAVIVVTVAAGVTLFWSAQEETTRKGFSDGVTQLRVRTDTGHITVRAGAEGEPVSLKARSRTAFATPDVVTSEKDGTLEVEGRCTGRFPLLNLCSIDLDLVVPAGVSVTAVTDTGDVVLEGTTAGGSASTDTGDIELTSVGGTLTLETDTGKVTGTGLTGGGVTASSDTGDIELSFGTAPDTVRATTDTGDAVVRVPDDGQTYRVDAETDNGERTVRVPEDDAAAREITLKADTGDVSVVH</sequence>
<dbReference type="Proteomes" id="UP001197247">
    <property type="component" value="Unassembled WGS sequence"/>
</dbReference>
<gene>
    <name evidence="4" type="ORF">KIH74_17485</name>
</gene>
<protein>
    <submittedName>
        <fullName evidence="4">DUF4097 family beta strand repeat protein</fullName>
    </submittedName>
</protein>
<organism evidence="4 5">
    <name type="scientific">Kineosporia corallincola</name>
    <dbReference type="NCBI Taxonomy" id="2835133"/>
    <lineage>
        <taxon>Bacteria</taxon>
        <taxon>Bacillati</taxon>
        <taxon>Actinomycetota</taxon>
        <taxon>Actinomycetes</taxon>
        <taxon>Kineosporiales</taxon>
        <taxon>Kineosporiaceae</taxon>
        <taxon>Kineosporia</taxon>
    </lineage>
</organism>